<feature type="transmembrane region" description="Helical" evidence="1">
    <location>
        <begin position="178"/>
        <end position="197"/>
    </location>
</feature>
<keyword evidence="3" id="KW-1185">Reference proteome</keyword>
<proteinExistence type="predicted"/>
<dbReference type="PANTHER" id="PTHR37305:SF1">
    <property type="entry name" value="MEMBRANE PROTEIN"/>
    <property type="match status" value="1"/>
</dbReference>
<feature type="transmembrane region" description="Helical" evidence="1">
    <location>
        <begin position="145"/>
        <end position="166"/>
    </location>
</feature>
<reference evidence="2" key="1">
    <citation type="journal article" date="2014" name="Int. J. Syst. Evol. Microbiol.">
        <title>Complete genome sequence of Corynebacterium casei LMG S-19264T (=DSM 44701T), isolated from a smear-ripened cheese.</title>
        <authorList>
            <consortium name="US DOE Joint Genome Institute (JGI-PGF)"/>
            <person name="Walter F."/>
            <person name="Albersmeier A."/>
            <person name="Kalinowski J."/>
            <person name="Ruckert C."/>
        </authorList>
    </citation>
    <scope>NUCLEOTIDE SEQUENCE</scope>
    <source>
        <strain evidence="2">CCM 8433</strain>
    </source>
</reference>
<keyword evidence="1" id="KW-1133">Transmembrane helix</keyword>
<feature type="transmembrane region" description="Helical" evidence="1">
    <location>
        <begin position="217"/>
        <end position="244"/>
    </location>
</feature>
<gene>
    <name evidence="2" type="ORF">GCM10011482_18770</name>
</gene>
<dbReference type="Proteomes" id="UP000622610">
    <property type="component" value="Unassembled WGS sequence"/>
</dbReference>
<dbReference type="Pfam" id="PF12679">
    <property type="entry name" value="ABC2_membrane_2"/>
    <property type="match status" value="1"/>
</dbReference>
<evidence type="ECO:0000313" key="2">
    <source>
        <dbReference type="EMBL" id="GGI66223.1"/>
    </source>
</evidence>
<dbReference type="EMBL" id="BMDT01000009">
    <property type="protein sequence ID" value="GGI66223.1"/>
    <property type="molecule type" value="Genomic_DNA"/>
</dbReference>
<feature type="transmembrane region" description="Helical" evidence="1">
    <location>
        <begin position="69"/>
        <end position="85"/>
    </location>
</feature>
<dbReference type="RefSeq" id="WP_188368055.1">
    <property type="nucleotide sequence ID" value="NZ_BMDT01000009.1"/>
</dbReference>
<dbReference type="GO" id="GO:0140359">
    <property type="term" value="F:ABC-type transporter activity"/>
    <property type="evidence" value="ECO:0007669"/>
    <property type="project" value="InterPro"/>
</dbReference>
<protein>
    <submittedName>
        <fullName evidence="2">ABC transporter permease</fullName>
    </submittedName>
</protein>
<dbReference type="PANTHER" id="PTHR37305">
    <property type="entry name" value="INTEGRAL MEMBRANE PROTEIN-RELATED"/>
    <property type="match status" value="1"/>
</dbReference>
<keyword evidence="1" id="KW-0472">Membrane</keyword>
<name>A0A917JG01_9ENTE</name>
<organism evidence="2 3">
    <name type="scientific">Enterococcus alcedinis</name>
    <dbReference type="NCBI Taxonomy" id="1274384"/>
    <lineage>
        <taxon>Bacteria</taxon>
        <taxon>Bacillati</taxon>
        <taxon>Bacillota</taxon>
        <taxon>Bacilli</taxon>
        <taxon>Lactobacillales</taxon>
        <taxon>Enterococcaceae</taxon>
        <taxon>Enterococcus</taxon>
    </lineage>
</organism>
<feature type="transmembrane region" description="Helical" evidence="1">
    <location>
        <begin position="106"/>
        <end position="133"/>
    </location>
</feature>
<reference evidence="2" key="2">
    <citation type="submission" date="2020-09" db="EMBL/GenBank/DDBJ databases">
        <authorList>
            <person name="Sun Q."/>
            <person name="Sedlacek I."/>
        </authorList>
    </citation>
    <scope>NUCLEOTIDE SEQUENCE</scope>
    <source>
        <strain evidence="2">CCM 8433</strain>
    </source>
</reference>
<comment type="caution">
    <text evidence="2">The sequence shown here is derived from an EMBL/GenBank/DDBJ whole genome shotgun (WGS) entry which is preliminary data.</text>
</comment>
<keyword evidence="1" id="KW-0812">Transmembrane</keyword>
<sequence>MMAFLKKELLEVWRTKKIILLAVIFMLFGIMSPLIAKLTPEIVKMSFGEDFPMTAPTSIDSWMQFYKNINQMGVYLFAIIFSGVVNQEVSKGTLVPLVTKGLKRPIILLSKAIMLYIQWGFSVLVSFGITYGYTWYYFPDNQSPYPWLAMLPLFIFGLFLVSLILLASTMTKSSFEALLIMVSVMIIGYVANLFEVVKNWNPLSLIGQNVAILTDRAVFVDLLPSMMLTIALSVLFVLCSLMIFRNKKL</sequence>
<evidence type="ECO:0000256" key="1">
    <source>
        <dbReference type="SAM" id="Phobius"/>
    </source>
</evidence>
<evidence type="ECO:0000313" key="3">
    <source>
        <dbReference type="Proteomes" id="UP000622610"/>
    </source>
</evidence>
<accession>A0A917JG01</accession>
<dbReference type="GO" id="GO:0005886">
    <property type="term" value="C:plasma membrane"/>
    <property type="evidence" value="ECO:0007669"/>
    <property type="project" value="UniProtKB-SubCell"/>
</dbReference>
<dbReference type="AlphaFoldDB" id="A0A917JG01"/>